<dbReference type="AlphaFoldDB" id="A0A1G4W2Z1"/>
<keyword evidence="1" id="KW-0732">Signal</keyword>
<protein>
    <submittedName>
        <fullName evidence="3">Heat shock protein HslJ</fullName>
    </submittedName>
</protein>
<dbReference type="EMBL" id="FMUB01000004">
    <property type="protein sequence ID" value="SCX15898.1"/>
    <property type="molecule type" value="Genomic_DNA"/>
</dbReference>
<feature type="domain" description="DUF306" evidence="2">
    <location>
        <begin position="29"/>
        <end position="129"/>
    </location>
</feature>
<dbReference type="Pfam" id="PF03724">
    <property type="entry name" value="META"/>
    <property type="match status" value="2"/>
</dbReference>
<feature type="chain" id="PRO_5011740617" evidence="1">
    <location>
        <begin position="23"/>
        <end position="252"/>
    </location>
</feature>
<accession>A0A1G4W2Z1</accession>
<sequence length="252" mass="25947">MRLVPFLVAVLAVAGSAGTATADETPTPEGRTFVSVAVTGEQIPGNGPLTLGFADGRLSAFAGCNRGSGPADLSGGHLTTRLATTMMACPAPLGDADAWMARFLESGPAWSLNADTLTLSTATATVTLRDKSVLDPDRPLIGTGWRVDTLVTGQAAMTSVALEQARPGLTLRADRTVTGWTGCHTFYGRAEIVGDTVTFGPLNTSGPVCDGELGDLERSILRVLHGPVQASIDGDRLTLTGAEGTGLVLRAE</sequence>
<dbReference type="RefSeq" id="WP_090356634.1">
    <property type="nucleotide sequence ID" value="NZ_FMUB01000004.1"/>
</dbReference>
<evidence type="ECO:0000313" key="3">
    <source>
        <dbReference type="EMBL" id="SCX15898.1"/>
    </source>
</evidence>
<evidence type="ECO:0000313" key="4">
    <source>
        <dbReference type="Proteomes" id="UP000199707"/>
    </source>
</evidence>
<keyword evidence="3" id="KW-0346">Stress response</keyword>
<dbReference type="PANTHER" id="PTHR35535">
    <property type="entry name" value="HEAT SHOCK PROTEIN HSLJ"/>
    <property type="match status" value="1"/>
</dbReference>
<gene>
    <name evidence="3" type="ORF">SAMN02799620_02177</name>
</gene>
<reference evidence="4" key="1">
    <citation type="submission" date="2016-10" db="EMBL/GenBank/DDBJ databases">
        <authorList>
            <person name="Varghese N."/>
            <person name="Submissions S."/>
        </authorList>
    </citation>
    <scope>NUCLEOTIDE SEQUENCE [LARGE SCALE GENOMIC DNA]</scope>
    <source>
        <strain evidence="4">UNC267MFSha1.1M11</strain>
    </source>
</reference>
<dbReference type="PANTHER" id="PTHR35535:SF1">
    <property type="entry name" value="HEAT SHOCK PROTEIN HSLJ"/>
    <property type="match status" value="1"/>
</dbReference>
<dbReference type="STRING" id="1502745.SAMN02799620_02177"/>
<dbReference type="Proteomes" id="UP000199707">
    <property type="component" value="Unassembled WGS sequence"/>
</dbReference>
<evidence type="ECO:0000259" key="2">
    <source>
        <dbReference type="Pfam" id="PF03724"/>
    </source>
</evidence>
<dbReference type="InterPro" id="IPR005184">
    <property type="entry name" value="DUF306_Meta_HslJ"/>
</dbReference>
<proteinExistence type="predicted"/>
<organism evidence="3 4">
    <name type="scientific">Mycolicibacterium fluoranthenivorans</name>
    <dbReference type="NCBI Taxonomy" id="258505"/>
    <lineage>
        <taxon>Bacteria</taxon>
        <taxon>Bacillati</taxon>
        <taxon>Actinomycetota</taxon>
        <taxon>Actinomycetes</taxon>
        <taxon>Mycobacteriales</taxon>
        <taxon>Mycobacteriaceae</taxon>
        <taxon>Mycolicibacterium</taxon>
    </lineage>
</organism>
<dbReference type="InterPro" id="IPR053147">
    <property type="entry name" value="Hsp_HslJ-like"/>
</dbReference>
<feature type="signal peptide" evidence="1">
    <location>
        <begin position="1"/>
        <end position="22"/>
    </location>
</feature>
<dbReference type="Gene3D" id="2.40.128.270">
    <property type="match status" value="2"/>
</dbReference>
<feature type="domain" description="DUF306" evidence="2">
    <location>
        <begin position="139"/>
        <end position="248"/>
    </location>
</feature>
<evidence type="ECO:0000256" key="1">
    <source>
        <dbReference type="SAM" id="SignalP"/>
    </source>
</evidence>
<name>A0A1G4W2Z1_9MYCO</name>
<dbReference type="InterPro" id="IPR038670">
    <property type="entry name" value="HslJ-like_sf"/>
</dbReference>